<evidence type="ECO:0000256" key="3">
    <source>
        <dbReference type="ARBA" id="ARBA00022553"/>
    </source>
</evidence>
<reference evidence="12 13" key="1">
    <citation type="submission" date="2020-02" db="EMBL/GenBank/DDBJ databases">
        <title>Aliifodinibius halophilus 2W32, complete genome.</title>
        <authorList>
            <person name="Li Y."/>
            <person name="Wu S."/>
        </authorList>
    </citation>
    <scope>NUCLEOTIDE SEQUENCE [LARGE SCALE GENOMIC DNA]</scope>
    <source>
        <strain evidence="12 13">2W32</strain>
    </source>
</reference>
<feature type="domain" description="PAC" evidence="11">
    <location>
        <begin position="1009"/>
        <end position="1063"/>
    </location>
</feature>
<dbReference type="Pfam" id="PF08447">
    <property type="entry name" value="PAS_3"/>
    <property type="match status" value="2"/>
</dbReference>
<feature type="domain" description="PAS" evidence="10">
    <location>
        <begin position="956"/>
        <end position="1008"/>
    </location>
</feature>
<comment type="catalytic activity">
    <reaction evidence="1">
        <text>ATP + protein L-histidine = ADP + protein N-phospho-L-histidine.</text>
        <dbReference type="EC" id="2.7.13.3"/>
    </reaction>
</comment>
<dbReference type="SUPFAM" id="SSF52172">
    <property type="entry name" value="CheY-like"/>
    <property type="match status" value="1"/>
</dbReference>
<evidence type="ECO:0000256" key="1">
    <source>
        <dbReference type="ARBA" id="ARBA00000085"/>
    </source>
</evidence>
<comment type="caution">
    <text evidence="12">The sequence shown here is derived from an EMBL/GenBank/DDBJ whole genome shotgun (WGS) entry which is preliminary data.</text>
</comment>
<dbReference type="Gene3D" id="3.40.50.2300">
    <property type="match status" value="1"/>
</dbReference>
<evidence type="ECO:0000259" key="10">
    <source>
        <dbReference type="PROSITE" id="PS50112"/>
    </source>
</evidence>
<feature type="domain" description="PAC" evidence="11">
    <location>
        <begin position="506"/>
        <end position="557"/>
    </location>
</feature>
<keyword evidence="7" id="KW-0175">Coiled coil</keyword>
<evidence type="ECO:0000313" key="12">
    <source>
        <dbReference type="EMBL" id="NGP86828.1"/>
    </source>
</evidence>
<dbReference type="SMART" id="SM00091">
    <property type="entry name" value="PAS"/>
    <property type="match status" value="5"/>
</dbReference>
<feature type="domain" description="Histidine kinase" evidence="8">
    <location>
        <begin position="1074"/>
        <end position="1268"/>
    </location>
</feature>
<dbReference type="PROSITE" id="PS50110">
    <property type="entry name" value="RESPONSE_REGULATORY"/>
    <property type="match status" value="1"/>
</dbReference>
<feature type="domain" description="PAS" evidence="10">
    <location>
        <begin position="680"/>
        <end position="751"/>
    </location>
</feature>
<dbReference type="Gene3D" id="3.30.450.40">
    <property type="match status" value="1"/>
</dbReference>
<name>A0A6M1SSC7_9BACT</name>
<feature type="domain" description="PAC" evidence="11">
    <location>
        <begin position="752"/>
        <end position="806"/>
    </location>
</feature>
<evidence type="ECO:0000256" key="6">
    <source>
        <dbReference type="PROSITE-ProRule" id="PRU00169"/>
    </source>
</evidence>
<accession>A0A6M1SSC7</accession>
<dbReference type="Pfam" id="PF13185">
    <property type="entry name" value="GAF_2"/>
    <property type="match status" value="1"/>
</dbReference>
<dbReference type="InterPro" id="IPR011495">
    <property type="entry name" value="Sig_transdc_His_kin_sub2_dim/P"/>
</dbReference>
<dbReference type="SUPFAM" id="SSF55785">
    <property type="entry name" value="PYP-like sensor domain (PAS domain)"/>
    <property type="match status" value="6"/>
</dbReference>
<feature type="domain" description="PAC" evidence="11">
    <location>
        <begin position="883"/>
        <end position="935"/>
    </location>
</feature>
<feature type="domain" description="PAC" evidence="11">
    <location>
        <begin position="632"/>
        <end position="683"/>
    </location>
</feature>
<dbReference type="InterPro" id="IPR035965">
    <property type="entry name" value="PAS-like_dom_sf"/>
</dbReference>
<dbReference type="CDD" id="cd00130">
    <property type="entry name" value="PAS"/>
    <property type="match status" value="5"/>
</dbReference>
<dbReference type="PROSITE" id="PS50112">
    <property type="entry name" value="PAS"/>
    <property type="match status" value="5"/>
</dbReference>
<evidence type="ECO:0000259" key="11">
    <source>
        <dbReference type="PROSITE" id="PS50113"/>
    </source>
</evidence>
<dbReference type="InterPro" id="IPR003594">
    <property type="entry name" value="HATPase_dom"/>
</dbReference>
<dbReference type="Pfam" id="PF13426">
    <property type="entry name" value="PAS_9"/>
    <property type="match status" value="3"/>
</dbReference>
<dbReference type="CDD" id="cd00156">
    <property type="entry name" value="REC"/>
    <property type="match status" value="1"/>
</dbReference>
<dbReference type="NCBIfam" id="TIGR00229">
    <property type="entry name" value="sensory_box"/>
    <property type="match status" value="5"/>
</dbReference>
<dbReference type="Pfam" id="PF02518">
    <property type="entry name" value="HATPase_c"/>
    <property type="match status" value="1"/>
</dbReference>
<dbReference type="Gene3D" id="3.30.565.10">
    <property type="entry name" value="Histidine kinase-like ATPase, C-terminal domain"/>
    <property type="match status" value="1"/>
</dbReference>
<dbReference type="Gene3D" id="2.10.70.100">
    <property type="match status" value="1"/>
</dbReference>
<feature type="domain" description="PAS" evidence="10">
    <location>
        <begin position="137"/>
        <end position="197"/>
    </location>
</feature>
<proteinExistence type="predicted"/>
<dbReference type="PANTHER" id="PTHR43304:SF1">
    <property type="entry name" value="PAC DOMAIN-CONTAINING PROTEIN"/>
    <property type="match status" value="1"/>
</dbReference>
<sequence>MYNSYRLLLISNAKSEIEQLQSLLSSLDLQIAFEVISEKDQLIDNIDHFRPDVIVSKYSFPGYSGMDAFRLIQNDHSDIPFILIADSLDEDEVVDLMLEGISDFVKKDNLERLLPAVKREVQNYREQKKKEEQLTESLKRYQDLVQSVDGIVWEADAKTFEFNYVSPQSEEILGYSPSEWCENSNFWKNHIHPDDREKAVTFCHHKTKKGENHSFEYRMMTSDGNEVWLRDYVTVVREEGEPTILRGLMVDITEHKYLSEIDHLENHLANMIIDPDTSLKEILDFFIDRLEEIFPQMIPSIVKIKDDKIYNWSASDRLSEQYLDVINGVAIGPDVGACGTAAFLKEKVIVSDIANDVRWQESRDVALESGLQACWSQPLVNSADKVIGTFAIYYEEPKEPVRFEEKVINRAKNILQVLIENKRSEKALEQKQKLLDKAYQLADIGHWEFNLKEDQLFWSASVKKIHEVPSDYTPDLESAIHFYKKGMSRQTIKRIIDNAIETGEGFDVELEIVTAKGNNRWVRTVGEAEFKNGKCHKIYGSAQEITTRKKAELKLRNTRQKLTDIVEHSTNMFYRHDQNHVLSYVSPQSEEFLGYKPEEAKRKWTEFATDHPINEEGFEKTQKAIDTGESQSPFELQLKKRDGEKIWVQVNEAPIVEDGETVAIVGSLTDITERKEYEEKLEELALVASKTTDCIFMTDPNERITWVNNAFEQVLGYQFEEVVGKAPGNILRGPDNNQQKMNRISKAFKKRRPFQEVVLNYSKTGEKYWFDLTLDPIFDNNGDCDGFIGIQKDVTEQVKRQKELKESVERYEIVSKATSDTIWDYDLEEDVNRYSSNLEKIFGYKDTEVKNPKKWWRDKIHPEDYSRVIEQIEQALSSNKDRFQMEYRFRSYDGVYKFIYDRAFIVSDEQGKPIRMIGAMQDVTRQKAEKKWLKLFESAVSNTTESVAILQGEPTDDIGRKILYVNEAFKKMTGYSSEEILGNTLDMLIGPESDGKQHEKVKHAVENWQPVEAEFLNYKKDGEAFWVRISLAPVQDEEGLYSHWICVGRNITDRRERENELRESLNEKEILLMEIHHRVKNNLAVVSGMMQLQAYEAEDEDLKQKLFDSVVRIKTMGSIHELLYKSESFSKLQLDKNIKRLISDITETFKTNTDLNLQFNMDEVILNINQAIPCSLIVNEVVTNVLKHAYKNEEEGMLKVELNEEEDRIYLNVEDSGKGLPEDFNTNTNGSSLGVQLIETLSNQLEADYTYKSTGNGTLFTIAFKRTEIKGIGSAHLA</sequence>
<protein>
    <recommendedName>
        <fullName evidence="2">histidine kinase</fullName>
        <ecNumber evidence="2">2.7.13.3</ecNumber>
    </recommendedName>
</protein>
<keyword evidence="4" id="KW-0808">Transferase</keyword>
<dbReference type="GO" id="GO:0000160">
    <property type="term" value="P:phosphorelay signal transduction system"/>
    <property type="evidence" value="ECO:0007669"/>
    <property type="project" value="InterPro"/>
</dbReference>
<keyword evidence="13" id="KW-1185">Reference proteome</keyword>
<evidence type="ECO:0000256" key="7">
    <source>
        <dbReference type="SAM" id="Coils"/>
    </source>
</evidence>
<dbReference type="SMART" id="SM00387">
    <property type="entry name" value="HATPase_c"/>
    <property type="match status" value="1"/>
</dbReference>
<dbReference type="SUPFAM" id="SSF55781">
    <property type="entry name" value="GAF domain-like"/>
    <property type="match status" value="1"/>
</dbReference>
<feature type="domain" description="Response regulatory" evidence="9">
    <location>
        <begin position="6"/>
        <end position="122"/>
    </location>
</feature>
<evidence type="ECO:0000259" key="9">
    <source>
        <dbReference type="PROSITE" id="PS50110"/>
    </source>
</evidence>
<feature type="coiled-coil region" evidence="7">
    <location>
        <begin position="107"/>
        <end position="144"/>
    </location>
</feature>
<evidence type="ECO:0000313" key="13">
    <source>
        <dbReference type="Proteomes" id="UP000479132"/>
    </source>
</evidence>
<dbReference type="SUPFAM" id="SSF55874">
    <property type="entry name" value="ATPase domain of HSP90 chaperone/DNA topoisomerase II/histidine kinase"/>
    <property type="match status" value="1"/>
</dbReference>
<comment type="caution">
    <text evidence="6">Lacks conserved residue(s) required for the propagation of feature annotation.</text>
</comment>
<gene>
    <name evidence="12" type="ORF">G3569_00570</name>
</gene>
<dbReference type="InterPro" id="IPR005467">
    <property type="entry name" value="His_kinase_dom"/>
</dbReference>
<dbReference type="InterPro" id="IPR001610">
    <property type="entry name" value="PAC"/>
</dbReference>
<dbReference type="InterPro" id="IPR001789">
    <property type="entry name" value="Sig_transdc_resp-reg_receiver"/>
</dbReference>
<dbReference type="EC" id="2.7.13.3" evidence="2"/>
<dbReference type="PROSITE" id="PS50113">
    <property type="entry name" value="PAC"/>
    <property type="match status" value="6"/>
</dbReference>
<dbReference type="InterPro" id="IPR003018">
    <property type="entry name" value="GAF"/>
</dbReference>
<dbReference type="InterPro" id="IPR000014">
    <property type="entry name" value="PAS"/>
</dbReference>
<feature type="domain" description="PAC" evidence="11">
    <location>
        <begin position="213"/>
        <end position="264"/>
    </location>
</feature>
<dbReference type="PANTHER" id="PTHR43304">
    <property type="entry name" value="PHYTOCHROME-LIKE PROTEIN CPH1"/>
    <property type="match status" value="1"/>
</dbReference>
<dbReference type="Pfam" id="PF00072">
    <property type="entry name" value="Response_reg"/>
    <property type="match status" value="1"/>
</dbReference>
<dbReference type="Pfam" id="PF07568">
    <property type="entry name" value="HisKA_2"/>
    <property type="match status" value="1"/>
</dbReference>
<dbReference type="Proteomes" id="UP000479132">
    <property type="component" value="Unassembled WGS sequence"/>
</dbReference>
<dbReference type="InterPro" id="IPR000700">
    <property type="entry name" value="PAS-assoc_C"/>
</dbReference>
<dbReference type="InterPro" id="IPR013655">
    <property type="entry name" value="PAS_fold_3"/>
</dbReference>
<organism evidence="12 13">
    <name type="scientific">Fodinibius halophilus</name>
    <dbReference type="NCBI Taxonomy" id="1736908"/>
    <lineage>
        <taxon>Bacteria</taxon>
        <taxon>Pseudomonadati</taxon>
        <taxon>Balneolota</taxon>
        <taxon>Balneolia</taxon>
        <taxon>Balneolales</taxon>
        <taxon>Balneolaceae</taxon>
        <taxon>Fodinibius</taxon>
    </lineage>
</organism>
<dbReference type="InterPro" id="IPR036890">
    <property type="entry name" value="HATPase_C_sf"/>
</dbReference>
<dbReference type="RefSeq" id="WP_165265006.1">
    <property type="nucleotide sequence ID" value="NZ_JAALLS010000001.1"/>
</dbReference>
<evidence type="ECO:0000256" key="2">
    <source>
        <dbReference type="ARBA" id="ARBA00012438"/>
    </source>
</evidence>
<evidence type="ECO:0000256" key="5">
    <source>
        <dbReference type="ARBA" id="ARBA00022777"/>
    </source>
</evidence>
<dbReference type="InterPro" id="IPR052162">
    <property type="entry name" value="Sensor_kinase/Photoreceptor"/>
</dbReference>
<feature type="domain" description="PAS" evidence="10">
    <location>
        <begin position="558"/>
        <end position="599"/>
    </location>
</feature>
<dbReference type="AlphaFoldDB" id="A0A6M1SSC7"/>
<dbReference type="GO" id="GO:0004673">
    <property type="term" value="F:protein histidine kinase activity"/>
    <property type="evidence" value="ECO:0007669"/>
    <property type="project" value="UniProtKB-EC"/>
</dbReference>
<dbReference type="InterPro" id="IPR029016">
    <property type="entry name" value="GAF-like_dom_sf"/>
</dbReference>
<dbReference type="Gene3D" id="3.30.450.20">
    <property type="entry name" value="PAS domain"/>
    <property type="match status" value="6"/>
</dbReference>
<evidence type="ECO:0000259" key="8">
    <source>
        <dbReference type="PROSITE" id="PS50109"/>
    </source>
</evidence>
<dbReference type="SMART" id="SM00086">
    <property type="entry name" value="PAC"/>
    <property type="match status" value="6"/>
</dbReference>
<keyword evidence="3" id="KW-0597">Phosphoprotein</keyword>
<feature type="domain" description="PAS" evidence="10">
    <location>
        <begin position="807"/>
        <end position="879"/>
    </location>
</feature>
<dbReference type="PROSITE" id="PS50109">
    <property type="entry name" value="HIS_KIN"/>
    <property type="match status" value="1"/>
</dbReference>
<dbReference type="InterPro" id="IPR011006">
    <property type="entry name" value="CheY-like_superfamily"/>
</dbReference>
<dbReference type="EMBL" id="JAALLS010000001">
    <property type="protein sequence ID" value="NGP86828.1"/>
    <property type="molecule type" value="Genomic_DNA"/>
</dbReference>
<evidence type="ECO:0000256" key="4">
    <source>
        <dbReference type="ARBA" id="ARBA00022679"/>
    </source>
</evidence>
<keyword evidence="5" id="KW-0418">Kinase</keyword>